<proteinExistence type="predicted"/>
<evidence type="ECO:0000313" key="1">
    <source>
        <dbReference type="EMBL" id="KRO03831.1"/>
    </source>
</evidence>
<protein>
    <recommendedName>
        <fullName evidence="3">Extracellular protein</fullName>
    </recommendedName>
</protein>
<name>A0A0R2LRD0_9LACO</name>
<organism evidence="1 2">
    <name type="scientific">Levilactobacillus paucivorans</name>
    <dbReference type="NCBI Taxonomy" id="616990"/>
    <lineage>
        <taxon>Bacteria</taxon>
        <taxon>Bacillati</taxon>
        <taxon>Bacillota</taxon>
        <taxon>Bacilli</taxon>
        <taxon>Lactobacillales</taxon>
        <taxon>Lactobacillaceae</taxon>
        <taxon>Levilactobacillus</taxon>
    </lineage>
</organism>
<dbReference type="STRING" id="616990.IV54_GL001995"/>
<accession>A0A0R2LRD0</accession>
<dbReference type="EMBL" id="JQCA01000053">
    <property type="protein sequence ID" value="KRO03831.1"/>
    <property type="molecule type" value="Genomic_DNA"/>
</dbReference>
<dbReference type="Proteomes" id="UP000051906">
    <property type="component" value="Unassembled WGS sequence"/>
</dbReference>
<sequence length="339" mass="37570">MSSVRQSSAALVAPGNLRPLEDTQVHFITAPSSYAEAAHPHGVNTIASDEGTAVTFTTKYLLPQPGYRNEAWGDPQSMTMVGHYLYVIYCPMTWHNRGRMVRLDMAKLASLNASPLDIQRVYHSSAANDKHEQAIAAAIKIGPAFVTGHGQSLSYDWKTHQLYMWQDRESAPAVPVNQEGVIQQLSQTSLKPVHKVTFRLKAGSFAVPGGHVLAFDKQGRAYFWTRPNGNEVYIYQGTISRNHVRFRLTHQILEHGPGTHVQSMAYNPSNGRLYLVADESIASLPVKKLAGSGSLTSGDVLWTHFASRREFEGLSFASDGTAYLMSNHRPEVFTAREFQ</sequence>
<dbReference type="SUPFAM" id="SSF75011">
    <property type="entry name" value="3-carboxy-cis,cis-mucoante lactonizing enzyme"/>
    <property type="match status" value="1"/>
</dbReference>
<dbReference type="AlphaFoldDB" id="A0A0R2LRD0"/>
<reference evidence="1 2" key="1">
    <citation type="journal article" date="2015" name="Genome Announc.">
        <title>Expanding the biotechnology potential of lactobacilli through comparative genomics of 213 strains and associated genera.</title>
        <authorList>
            <person name="Sun Z."/>
            <person name="Harris H.M."/>
            <person name="McCann A."/>
            <person name="Guo C."/>
            <person name="Argimon S."/>
            <person name="Zhang W."/>
            <person name="Yang X."/>
            <person name="Jeffery I.B."/>
            <person name="Cooney J.C."/>
            <person name="Kagawa T.F."/>
            <person name="Liu W."/>
            <person name="Song Y."/>
            <person name="Salvetti E."/>
            <person name="Wrobel A."/>
            <person name="Rasinkangas P."/>
            <person name="Parkhill J."/>
            <person name="Rea M.C."/>
            <person name="O'Sullivan O."/>
            <person name="Ritari J."/>
            <person name="Douillard F.P."/>
            <person name="Paul Ross R."/>
            <person name="Yang R."/>
            <person name="Briner A.E."/>
            <person name="Felis G.E."/>
            <person name="de Vos W.M."/>
            <person name="Barrangou R."/>
            <person name="Klaenhammer T.R."/>
            <person name="Caufield P.W."/>
            <person name="Cui Y."/>
            <person name="Zhang H."/>
            <person name="O'Toole P.W."/>
        </authorList>
    </citation>
    <scope>NUCLEOTIDE SEQUENCE [LARGE SCALE GENOMIC DNA]</scope>
    <source>
        <strain evidence="1 2">DSM 22467</strain>
    </source>
</reference>
<evidence type="ECO:0000313" key="2">
    <source>
        <dbReference type="Proteomes" id="UP000051906"/>
    </source>
</evidence>
<comment type="caution">
    <text evidence="1">The sequence shown here is derived from an EMBL/GenBank/DDBJ whole genome shotgun (WGS) entry which is preliminary data.</text>
</comment>
<keyword evidence="2" id="KW-1185">Reference proteome</keyword>
<evidence type="ECO:0008006" key="3">
    <source>
        <dbReference type="Google" id="ProtNLM"/>
    </source>
</evidence>
<gene>
    <name evidence="1" type="ORF">IV54_GL001995</name>
</gene>
<dbReference type="PATRIC" id="fig|616990.3.peg.2108"/>